<feature type="domain" description="RING-type" evidence="3">
    <location>
        <begin position="104"/>
        <end position="146"/>
    </location>
</feature>
<keyword evidence="2" id="KW-0812">Transmembrane</keyword>
<dbReference type="FunFam" id="3.30.40.10:FF:000878">
    <property type="entry name" value="RING-H2 finger protein ATL52"/>
    <property type="match status" value="1"/>
</dbReference>
<dbReference type="GO" id="GO:0016567">
    <property type="term" value="P:protein ubiquitination"/>
    <property type="evidence" value="ECO:0007669"/>
    <property type="project" value="TreeGrafter"/>
</dbReference>
<reference evidence="4" key="1">
    <citation type="submission" date="2023-10" db="EMBL/GenBank/DDBJ databases">
        <authorList>
            <person name="Domelevo Entfellner J.-B."/>
        </authorList>
    </citation>
    <scope>NUCLEOTIDE SEQUENCE</scope>
</reference>
<keyword evidence="1" id="KW-0863">Zinc-finger</keyword>
<dbReference type="Proteomes" id="UP001189624">
    <property type="component" value="Chromosome 3"/>
</dbReference>
<dbReference type="Gene3D" id="3.30.40.10">
    <property type="entry name" value="Zinc/RING finger domain, C3HC4 (zinc finger)"/>
    <property type="match status" value="1"/>
</dbReference>
<dbReference type="SUPFAM" id="SSF57850">
    <property type="entry name" value="RING/U-box"/>
    <property type="match status" value="1"/>
</dbReference>
<dbReference type="Gramene" id="rna-AYBTSS11_LOCUS10368">
    <property type="protein sequence ID" value="CAJ1941613.1"/>
    <property type="gene ID" value="gene-AYBTSS11_LOCUS10368"/>
</dbReference>
<dbReference type="PROSITE" id="PS50089">
    <property type="entry name" value="ZF_RING_2"/>
    <property type="match status" value="1"/>
</dbReference>
<dbReference type="PANTHER" id="PTHR45676">
    <property type="entry name" value="RING-H2 FINGER PROTEIN ATL51-RELATED"/>
    <property type="match status" value="1"/>
</dbReference>
<keyword evidence="1" id="KW-0479">Metal-binding</keyword>
<dbReference type="EMBL" id="OY731400">
    <property type="protein sequence ID" value="CAJ1941613.1"/>
    <property type="molecule type" value="Genomic_DNA"/>
</dbReference>
<feature type="transmembrane region" description="Helical" evidence="2">
    <location>
        <begin position="26"/>
        <end position="47"/>
    </location>
</feature>
<evidence type="ECO:0000256" key="2">
    <source>
        <dbReference type="SAM" id="Phobius"/>
    </source>
</evidence>
<dbReference type="SMART" id="SM00184">
    <property type="entry name" value="RING"/>
    <property type="match status" value="1"/>
</dbReference>
<evidence type="ECO:0000256" key="1">
    <source>
        <dbReference type="PROSITE-ProRule" id="PRU00175"/>
    </source>
</evidence>
<dbReference type="InterPro" id="IPR013083">
    <property type="entry name" value="Znf_RING/FYVE/PHD"/>
</dbReference>
<dbReference type="InterPro" id="IPR001841">
    <property type="entry name" value="Znf_RING"/>
</dbReference>
<gene>
    <name evidence="4" type="ORF">AYBTSS11_LOCUS10368</name>
</gene>
<proteinExistence type="predicted"/>
<accession>A0AA86S738</accession>
<evidence type="ECO:0000259" key="3">
    <source>
        <dbReference type="PROSITE" id="PS50089"/>
    </source>
</evidence>
<evidence type="ECO:0000313" key="5">
    <source>
        <dbReference type="Proteomes" id="UP001189624"/>
    </source>
</evidence>
<dbReference type="Pfam" id="PF13639">
    <property type="entry name" value="zf-RING_2"/>
    <property type="match status" value="1"/>
</dbReference>
<organism evidence="4 5">
    <name type="scientific">Sphenostylis stenocarpa</name>
    <dbReference type="NCBI Taxonomy" id="92480"/>
    <lineage>
        <taxon>Eukaryota</taxon>
        <taxon>Viridiplantae</taxon>
        <taxon>Streptophyta</taxon>
        <taxon>Embryophyta</taxon>
        <taxon>Tracheophyta</taxon>
        <taxon>Spermatophyta</taxon>
        <taxon>Magnoliopsida</taxon>
        <taxon>eudicotyledons</taxon>
        <taxon>Gunneridae</taxon>
        <taxon>Pentapetalae</taxon>
        <taxon>rosids</taxon>
        <taxon>fabids</taxon>
        <taxon>Fabales</taxon>
        <taxon>Fabaceae</taxon>
        <taxon>Papilionoideae</taxon>
        <taxon>50 kb inversion clade</taxon>
        <taxon>NPAAA clade</taxon>
        <taxon>indigoferoid/millettioid clade</taxon>
        <taxon>Phaseoleae</taxon>
        <taxon>Sphenostylis</taxon>
    </lineage>
</organism>
<keyword evidence="5" id="KW-1185">Reference proteome</keyword>
<keyword evidence="1" id="KW-0862">Zinc</keyword>
<protein>
    <recommendedName>
        <fullName evidence="3">RING-type domain-containing protein</fullName>
    </recommendedName>
</protein>
<dbReference type="PANTHER" id="PTHR45676:SF84">
    <property type="entry name" value="RING-TYPE DOMAIN-CONTAINING PROTEIN"/>
    <property type="match status" value="1"/>
</dbReference>
<name>A0AA86S738_9FABA</name>
<dbReference type="AlphaFoldDB" id="A0AA86S738"/>
<dbReference type="GO" id="GO:0008270">
    <property type="term" value="F:zinc ion binding"/>
    <property type="evidence" value="ECO:0007669"/>
    <property type="project" value="UniProtKB-KW"/>
</dbReference>
<evidence type="ECO:0000313" key="4">
    <source>
        <dbReference type="EMBL" id="CAJ1941613.1"/>
    </source>
</evidence>
<dbReference type="CDD" id="cd16461">
    <property type="entry name" value="RING-H2_EL5-like"/>
    <property type="match status" value="1"/>
</dbReference>
<keyword evidence="2" id="KW-1133">Transmembrane helix</keyword>
<keyword evidence="2" id="KW-0472">Membrane</keyword>
<sequence length="221" mass="25014">MGDFQGPFIVSPPPAPSSSDKSSTTMLYYGLVVVGVAAIALALYNFIIIRRSRRRHMQSQAEGANGVVEVVIESRIENCQINFNLVSSFKYKKGVVDYDDDDECSVCLSGFEEGEEVRKLPQCKHWFHAPCIDMWLYSHLDCPICRTPVVRFSQHNSRPASLESGGDVSDLALRWNCDHSVLHTTFSTRNRHRAKAPNFGYLVSDVTSQKRFRTPHFDFFS</sequence>